<dbReference type="GO" id="GO:0005524">
    <property type="term" value="F:ATP binding"/>
    <property type="evidence" value="ECO:0007669"/>
    <property type="project" value="UniProtKB-KW"/>
</dbReference>
<keyword evidence="3" id="KW-0819">tRNA processing</keyword>
<evidence type="ECO:0000256" key="8">
    <source>
        <dbReference type="ARBA" id="ARBA00022840"/>
    </source>
</evidence>
<evidence type="ECO:0000256" key="3">
    <source>
        <dbReference type="ARBA" id="ARBA00022694"/>
    </source>
</evidence>
<dbReference type="GO" id="GO:0046872">
    <property type="term" value="F:metal ion binding"/>
    <property type="evidence" value="ECO:0007669"/>
    <property type="project" value="UniProtKB-KW"/>
</dbReference>
<dbReference type="InterPro" id="IPR043519">
    <property type="entry name" value="NT_sf"/>
</dbReference>
<dbReference type="InterPro" id="IPR050124">
    <property type="entry name" value="tRNA_CCA-adding_enzyme"/>
</dbReference>
<evidence type="ECO:0000256" key="5">
    <source>
        <dbReference type="ARBA" id="ARBA00022723"/>
    </source>
</evidence>
<organism evidence="15 16">
    <name type="scientific">Achromobacter aloeverae</name>
    <dbReference type="NCBI Taxonomy" id="1750518"/>
    <lineage>
        <taxon>Bacteria</taxon>
        <taxon>Pseudomonadati</taxon>
        <taxon>Pseudomonadota</taxon>
        <taxon>Betaproteobacteria</taxon>
        <taxon>Burkholderiales</taxon>
        <taxon>Alcaligenaceae</taxon>
        <taxon>Achromobacter</taxon>
    </lineage>
</organism>
<dbReference type="EMBL" id="PYAL01000005">
    <property type="protein sequence ID" value="RXN86836.1"/>
    <property type="molecule type" value="Genomic_DNA"/>
</dbReference>
<dbReference type="SUPFAM" id="SSF81301">
    <property type="entry name" value="Nucleotidyltransferase"/>
    <property type="match status" value="1"/>
</dbReference>
<evidence type="ECO:0000256" key="4">
    <source>
        <dbReference type="ARBA" id="ARBA00022695"/>
    </source>
</evidence>
<keyword evidence="10 11" id="KW-0694">RNA-binding</keyword>
<dbReference type="Pfam" id="PF01743">
    <property type="entry name" value="PolyA_pol"/>
    <property type="match status" value="1"/>
</dbReference>
<dbReference type="InterPro" id="IPR002646">
    <property type="entry name" value="PolA_pol_head_dom"/>
</dbReference>
<dbReference type="PANTHER" id="PTHR47545">
    <property type="entry name" value="MULTIFUNCTIONAL CCA PROTEIN"/>
    <property type="match status" value="1"/>
</dbReference>
<evidence type="ECO:0000256" key="7">
    <source>
        <dbReference type="ARBA" id="ARBA00022800"/>
    </source>
</evidence>
<dbReference type="InterPro" id="IPR012006">
    <property type="entry name" value="CCA_bact"/>
</dbReference>
<evidence type="ECO:0000259" key="14">
    <source>
        <dbReference type="Pfam" id="PF12627"/>
    </source>
</evidence>
<keyword evidence="7" id="KW-0692">RNA repair</keyword>
<keyword evidence="9" id="KW-0460">Magnesium</keyword>
<keyword evidence="8" id="KW-0067">ATP-binding</keyword>
<dbReference type="SUPFAM" id="SSF81891">
    <property type="entry name" value="Poly A polymerase C-terminal region-like"/>
    <property type="match status" value="1"/>
</dbReference>
<keyword evidence="4 15" id="KW-0548">Nucleotidyltransferase</keyword>
<evidence type="ECO:0000256" key="9">
    <source>
        <dbReference type="ARBA" id="ARBA00022842"/>
    </source>
</evidence>
<feature type="compositionally biased region" description="Polar residues" evidence="12">
    <location>
        <begin position="1"/>
        <end position="11"/>
    </location>
</feature>
<keyword evidence="5" id="KW-0479">Metal-binding</keyword>
<comment type="similarity">
    <text evidence="11">Belongs to the tRNA nucleotidyltransferase/poly(A) polymerase family.</text>
</comment>
<protein>
    <submittedName>
        <fullName evidence="15">CCA tRNA nucleotidyltransferase</fullName>
        <ecNumber evidence="15">2.7.7.72</ecNumber>
    </submittedName>
</protein>
<evidence type="ECO:0000256" key="11">
    <source>
        <dbReference type="RuleBase" id="RU003953"/>
    </source>
</evidence>
<dbReference type="GO" id="GO:0042245">
    <property type="term" value="P:RNA repair"/>
    <property type="evidence" value="ECO:0007669"/>
    <property type="project" value="UniProtKB-KW"/>
</dbReference>
<keyword evidence="16" id="KW-1185">Reference proteome</keyword>
<comment type="cofactor">
    <cofactor evidence="1">
        <name>Mg(2+)</name>
        <dbReference type="ChEBI" id="CHEBI:18420"/>
    </cofactor>
</comment>
<dbReference type="AlphaFoldDB" id="A0A4Q1HH96"/>
<evidence type="ECO:0000259" key="13">
    <source>
        <dbReference type="Pfam" id="PF01743"/>
    </source>
</evidence>
<dbReference type="EC" id="2.7.7.72" evidence="15"/>
<proteinExistence type="inferred from homology"/>
<dbReference type="GO" id="GO:0001680">
    <property type="term" value="P:tRNA 3'-terminal CCA addition"/>
    <property type="evidence" value="ECO:0007669"/>
    <property type="project" value="InterPro"/>
</dbReference>
<comment type="caution">
    <text evidence="15">The sequence shown here is derived from an EMBL/GenBank/DDBJ whole genome shotgun (WGS) entry which is preliminary data.</text>
</comment>
<evidence type="ECO:0000256" key="12">
    <source>
        <dbReference type="SAM" id="MobiDB-lite"/>
    </source>
</evidence>
<dbReference type="GO" id="GO:0004810">
    <property type="term" value="F:CCA tRNA nucleotidyltransferase activity"/>
    <property type="evidence" value="ECO:0007669"/>
    <property type="project" value="UniProtKB-EC"/>
</dbReference>
<dbReference type="Proteomes" id="UP000290849">
    <property type="component" value="Unassembled WGS sequence"/>
</dbReference>
<gene>
    <name evidence="15" type="ORF">C7R54_18155</name>
</gene>
<dbReference type="Pfam" id="PF12627">
    <property type="entry name" value="PolyA_pol_RNAbd"/>
    <property type="match status" value="1"/>
</dbReference>
<accession>A0A4Q1HH96</accession>
<dbReference type="PIRSF" id="PIRSF000813">
    <property type="entry name" value="CCA_bact"/>
    <property type="match status" value="1"/>
</dbReference>
<dbReference type="PANTHER" id="PTHR47545:SF1">
    <property type="entry name" value="MULTIFUNCTIONAL CCA PROTEIN"/>
    <property type="match status" value="1"/>
</dbReference>
<feature type="region of interest" description="Disordered" evidence="12">
    <location>
        <begin position="1"/>
        <end position="35"/>
    </location>
</feature>
<evidence type="ECO:0000256" key="6">
    <source>
        <dbReference type="ARBA" id="ARBA00022741"/>
    </source>
</evidence>
<dbReference type="GO" id="GO:0003723">
    <property type="term" value="F:RNA binding"/>
    <property type="evidence" value="ECO:0007669"/>
    <property type="project" value="UniProtKB-KW"/>
</dbReference>
<evidence type="ECO:0000313" key="15">
    <source>
        <dbReference type="EMBL" id="RXN86836.1"/>
    </source>
</evidence>
<evidence type="ECO:0000313" key="16">
    <source>
        <dbReference type="Proteomes" id="UP000290849"/>
    </source>
</evidence>
<dbReference type="Gene3D" id="3.30.460.10">
    <property type="entry name" value="Beta Polymerase, domain 2"/>
    <property type="match status" value="1"/>
</dbReference>
<reference evidence="15 16" key="1">
    <citation type="journal article" date="2017" name="Int. J. Syst. Evol. Microbiol.">
        <title>Achromobacter aloeverae sp. nov., isolated from the root of Aloe vera (L.) Burm.f.</title>
        <authorList>
            <person name="Kuncharoen N."/>
            <person name="Muramatsu Y."/>
            <person name="Shibata C."/>
            <person name="Kamakura Y."/>
            <person name="Nakagawa Y."/>
            <person name="Tanasupawat S."/>
        </authorList>
    </citation>
    <scope>NUCLEOTIDE SEQUENCE [LARGE SCALE GENOMIC DNA]</scope>
    <source>
        <strain evidence="15 16">AVA-1</strain>
    </source>
</reference>
<keyword evidence="6" id="KW-0547">Nucleotide-binding</keyword>
<dbReference type="InterPro" id="IPR032828">
    <property type="entry name" value="PolyA_RNA-bd"/>
</dbReference>
<feature type="compositionally biased region" description="Basic and acidic residues" evidence="12">
    <location>
        <begin position="14"/>
        <end position="35"/>
    </location>
</feature>
<name>A0A4Q1HH96_9BURK</name>
<dbReference type="OrthoDB" id="9805698at2"/>
<sequence>MSKAGTDTGSHGQPAHDPRHDPDHDPAHDPAHDAAHDPALAGLAAYVVGGAVRDDLLGLPAGDRDWVVVGATPEQMAKRGFLPVGGDFPVFLHPVTREEYALARTERKSGLGYKGFTFYTGSDVTLEADLQRRDLTVNAIARTADGQLIDPLGGAADVRARVLRHVGEAFAEDPVRILRLARFAARFSDFTIAPETLALCRRMVQAGEADALVPERVWKEISRGLMTATPSRVLDVLRESGALPRVLPGLVVDEDTGAELDRAAAANLPLPGRWALLCRHTADAGALGARLRVPAACTDEARLLPGMLTALDKAQDDAVALDLMERCDALRKPDRYLDLLKAAAIVRPVDIDLWAARVAAVRAIDAGAIARAEGGDPARIKPALRAARLEALRRSG</sequence>
<feature type="domain" description="Poly A polymerase head" evidence="13">
    <location>
        <begin position="45"/>
        <end position="164"/>
    </location>
</feature>
<evidence type="ECO:0000256" key="1">
    <source>
        <dbReference type="ARBA" id="ARBA00001946"/>
    </source>
</evidence>
<evidence type="ECO:0000256" key="2">
    <source>
        <dbReference type="ARBA" id="ARBA00022679"/>
    </source>
</evidence>
<dbReference type="Gene3D" id="1.10.3090.10">
    <property type="entry name" value="cca-adding enzyme, domain 2"/>
    <property type="match status" value="1"/>
</dbReference>
<feature type="domain" description="tRNA nucleotidyltransferase/poly(A) polymerase RNA and SrmB- binding" evidence="14">
    <location>
        <begin position="189"/>
        <end position="250"/>
    </location>
</feature>
<keyword evidence="2 11" id="KW-0808">Transferase</keyword>
<evidence type="ECO:0000256" key="10">
    <source>
        <dbReference type="ARBA" id="ARBA00022884"/>
    </source>
</evidence>